<comment type="caution">
    <text evidence="7">The sequence shown here is derived from an EMBL/GenBank/DDBJ whole genome shotgun (WGS) entry which is preliminary data.</text>
</comment>
<protein>
    <submittedName>
        <fullName evidence="7">Putative AflR-like C6 zinc cluster transcription factor</fullName>
    </submittedName>
</protein>
<dbReference type="GO" id="GO:0008270">
    <property type="term" value="F:zinc ion binding"/>
    <property type="evidence" value="ECO:0007669"/>
    <property type="project" value="InterPro"/>
</dbReference>
<evidence type="ECO:0000259" key="6">
    <source>
        <dbReference type="PROSITE" id="PS50048"/>
    </source>
</evidence>
<dbReference type="InterPro" id="IPR050675">
    <property type="entry name" value="OAF3"/>
</dbReference>
<organism evidence="7 8">
    <name type="scientific">Aspergillus novofumigatus (strain IBT 16806)</name>
    <dbReference type="NCBI Taxonomy" id="1392255"/>
    <lineage>
        <taxon>Eukaryota</taxon>
        <taxon>Fungi</taxon>
        <taxon>Dikarya</taxon>
        <taxon>Ascomycota</taxon>
        <taxon>Pezizomycotina</taxon>
        <taxon>Eurotiomycetes</taxon>
        <taxon>Eurotiomycetidae</taxon>
        <taxon>Eurotiales</taxon>
        <taxon>Aspergillaceae</taxon>
        <taxon>Aspergillus</taxon>
        <taxon>Aspergillus subgen. Fumigati</taxon>
    </lineage>
</organism>
<dbReference type="GO" id="GO:0000981">
    <property type="term" value="F:DNA-binding transcription factor activity, RNA polymerase II-specific"/>
    <property type="evidence" value="ECO:0007669"/>
    <property type="project" value="InterPro"/>
</dbReference>
<dbReference type="CDD" id="cd00067">
    <property type="entry name" value="GAL4"/>
    <property type="match status" value="1"/>
</dbReference>
<evidence type="ECO:0000256" key="1">
    <source>
        <dbReference type="ARBA" id="ARBA00023015"/>
    </source>
</evidence>
<dbReference type="PRINTS" id="PR00755">
    <property type="entry name" value="AFLATOXINBRP"/>
</dbReference>
<dbReference type="Gene3D" id="4.10.240.10">
    <property type="entry name" value="Zn(2)-C6 fungal-type DNA-binding domain"/>
    <property type="match status" value="1"/>
</dbReference>
<evidence type="ECO:0000313" key="8">
    <source>
        <dbReference type="Proteomes" id="UP000234474"/>
    </source>
</evidence>
<keyword evidence="4" id="KW-0539">Nucleus</keyword>
<dbReference type="InterPro" id="IPR001138">
    <property type="entry name" value="Zn2Cys6_DnaBD"/>
</dbReference>
<reference evidence="8" key="1">
    <citation type="journal article" date="2018" name="Proc. Natl. Acad. Sci. U.S.A.">
        <title>Linking secondary metabolites to gene clusters through genome sequencing of six diverse Aspergillus species.</title>
        <authorList>
            <person name="Kaerboelling I."/>
            <person name="Vesth T.C."/>
            <person name="Frisvad J.C."/>
            <person name="Nybo J.L."/>
            <person name="Theobald S."/>
            <person name="Kuo A."/>
            <person name="Bowyer P."/>
            <person name="Matsuda Y."/>
            <person name="Mondo S."/>
            <person name="Lyhne E.K."/>
            <person name="Kogle M.E."/>
            <person name="Clum A."/>
            <person name="Lipzen A."/>
            <person name="Salamov A."/>
            <person name="Ngan C.Y."/>
            <person name="Daum C."/>
            <person name="Chiniquy J."/>
            <person name="Barry K."/>
            <person name="LaButti K."/>
            <person name="Haridas S."/>
            <person name="Simmons B.A."/>
            <person name="Magnuson J.K."/>
            <person name="Mortensen U.H."/>
            <person name="Larsen T.O."/>
            <person name="Grigoriev I.V."/>
            <person name="Baker S.E."/>
            <person name="Andersen M.R."/>
        </authorList>
    </citation>
    <scope>NUCLEOTIDE SEQUENCE [LARGE SCALE GENOMIC DNA]</scope>
    <source>
        <strain evidence="8">IBT 16806</strain>
    </source>
</reference>
<keyword evidence="8" id="KW-1185">Reference proteome</keyword>
<dbReference type="OrthoDB" id="5069333at2759"/>
<evidence type="ECO:0000256" key="2">
    <source>
        <dbReference type="ARBA" id="ARBA00023125"/>
    </source>
</evidence>
<sequence length="409" mass="45035">MPSTPSSPSPVCTQAAVTANWERLRKSCDSCQEAKVKCSQHKPSCHRCLRHRQPCIYSPQRRTGRPRKRLTLDGNAYPAASSRSDIDGTITREPTSSTVNGQDLLMADVRGDDTPLLAGGITADNINPIDSVFHPSFEVLLAVSPLSKDPTASDNNSDAHHMGYLAASPSDAWGDLSLFLPSYNISSPPHPEHVPGINQMPPLSVDASNTSSECGDCRAKCYAALLQQLLFLRQSLPETARPSIDVILQVERHVRGLLDRVLGCAACLSNRSSVLLMSAITERVIQMLDWIIEEKTLLDTESARSSRGTVSSWARTSQLPPAGNRTGGRPYVCLIPLLVGNTELDEDTKQYFLKQLILMRMKKLAAKVQDVRRTTSTRPGDCIYRAAELVLAESLQRLDYLRGQVQMWE</sequence>
<dbReference type="Proteomes" id="UP000234474">
    <property type="component" value="Unassembled WGS sequence"/>
</dbReference>
<dbReference type="VEuPathDB" id="FungiDB:P174DRAFT_439097"/>
<dbReference type="InterPro" id="IPR036864">
    <property type="entry name" value="Zn2-C6_fun-type_DNA-bd_sf"/>
</dbReference>
<dbReference type="GO" id="GO:0003677">
    <property type="term" value="F:DNA binding"/>
    <property type="evidence" value="ECO:0007669"/>
    <property type="project" value="UniProtKB-KW"/>
</dbReference>
<feature type="region of interest" description="Disordered" evidence="5">
    <location>
        <begin position="75"/>
        <end position="97"/>
    </location>
</feature>
<keyword evidence="2" id="KW-0238">DNA-binding</keyword>
<feature type="domain" description="Zn(2)-C6 fungal-type" evidence="6">
    <location>
        <begin position="27"/>
        <end position="57"/>
    </location>
</feature>
<dbReference type="OMA" id="IQMLDWI"/>
<gene>
    <name evidence="7" type="ORF">P174DRAFT_439097</name>
</gene>
<evidence type="ECO:0000256" key="4">
    <source>
        <dbReference type="ARBA" id="ARBA00023242"/>
    </source>
</evidence>
<dbReference type="RefSeq" id="XP_024685907.1">
    <property type="nucleotide sequence ID" value="XM_024826711.1"/>
</dbReference>
<dbReference type="Pfam" id="PF00172">
    <property type="entry name" value="Zn_clus"/>
    <property type="match status" value="1"/>
</dbReference>
<dbReference type="STRING" id="1392255.A0A2I1CI47"/>
<proteinExistence type="predicted"/>
<name>A0A2I1CI47_ASPN1</name>
<evidence type="ECO:0000256" key="3">
    <source>
        <dbReference type="ARBA" id="ARBA00023163"/>
    </source>
</evidence>
<evidence type="ECO:0000313" key="7">
    <source>
        <dbReference type="EMBL" id="PKX97312.1"/>
    </source>
</evidence>
<dbReference type="PROSITE" id="PS50048">
    <property type="entry name" value="ZN2_CY6_FUNGAL_2"/>
    <property type="match status" value="1"/>
</dbReference>
<dbReference type="SUPFAM" id="SSF57701">
    <property type="entry name" value="Zn2/Cys6 DNA-binding domain"/>
    <property type="match status" value="1"/>
</dbReference>
<dbReference type="AlphaFoldDB" id="A0A2I1CI47"/>
<dbReference type="EMBL" id="MSZS01000002">
    <property type="protein sequence ID" value="PKX97312.1"/>
    <property type="molecule type" value="Genomic_DNA"/>
</dbReference>
<accession>A0A2I1CI47</accession>
<evidence type="ECO:0000256" key="5">
    <source>
        <dbReference type="SAM" id="MobiDB-lite"/>
    </source>
</evidence>
<dbReference type="PANTHER" id="PTHR31069">
    <property type="entry name" value="OLEATE-ACTIVATED TRANSCRIPTION FACTOR 1-RELATED"/>
    <property type="match status" value="1"/>
</dbReference>
<dbReference type="PANTHER" id="PTHR31069:SF27">
    <property type="entry name" value="TRANSCRIPTIONAL REGULATOR ALNR"/>
    <property type="match status" value="1"/>
</dbReference>
<dbReference type="GeneID" id="36534036"/>
<keyword evidence="3" id="KW-0804">Transcription</keyword>
<dbReference type="SMART" id="SM00066">
    <property type="entry name" value="GAL4"/>
    <property type="match status" value="1"/>
</dbReference>
<keyword evidence="1" id="KW-0805">Transcription regulation</keyword>